<evidence type="ECO:0000256" key="1">
    <source>
        <dbReference type="ARBA" id="ARBA00022475"/>
    </source>
</evidence>
<dbReference type="Gene3D" id="2.60.450.10">
    <property type="entry name" value="Lipopolysaccharide (LPS) transport protein A like domain"/>
    <property type="match status" value="1"/>
</dbReference>
<evidence type="ECO:0000313" key="7">
    <source>
        <dbReference type="Proteomes" id="UP000245020"/>
    </source>
</evidence>
<sequence length="210" mass="24335">MVFATIFKRFFQLFVLAALCYLAWIIYRDSQEAPEIASNEPQMVLSSYEIKRYTPQGTLEYTLIGSALQHYDNEKGSTLTDPRLFHYDITRTENSPPLRKEYPYDWRAESDIALISQDRNLITMINNVELFLPDIQEPINDLTLNTEKLYIHDQGDRATSELFVKITTPTRLLTGIGLDAYPPKKMFTLLDDVHSTFLMNQESDHESTPQ</sequence>
<proteinExistence type="predicted"/>
<dbReference type="EMBL" id="QEWQ01000003">
    <property type="protein sequence ID" value="PWD81343.1"/>
    <property type="molecule type" value="Genomic_DNA"/>
</dbReference>
<dbReference type="GO" id="GO:0005886">
    <property type="term" value="C:plasma membrane"/>
    <property type="evidence" value="ECO:0007669"/>
    <property type="project" value="InterPro"/>
</dbReference>
<dbReference type="RefSeq" id="WP_109189234.1">
    <property type="nucleotide sequence ID" value="NZ_BMYA01000003.1"/>
</dbReference>
<evidence type="ECO:0000313" key="6">
    <source>
        <dbReference type="EMBL" id="PWD81343.1"/>
    </source>
</evidence>
<dbReference type="OrthoDB" id="7056685at2"/>
<reference evidence="7" key="1">
    <citation type="submission" date="2018-05" db="EMBL/GenBank/DDBJ databases">
        <title>Ignatzschineria dubaiensis sp. nov., isolated from necrotic foot tissues of dromedaries (Camelus dromedarius) and associated maggots in Dubai, United Arab Emirates.</title>
        <authorList>
            <person name="Tsang C.C."/>
            <person name="Tang J.Y.M."/>
            <person name="Fong J.Y.H."/>
            <person name="Kinne J."/>
            <person name="Lee H.H."/>
            <person name="Joseph M."/>
            <person name="Jose S."/>
            <person name="Schuster R.K."/>
            <person name="Tang Y."/>
            <person name="Sivakumar S."/>
            <person name="Chen J.H.K."/>
            <person name="Teng J.L.L."/>
            <person name="Lau S.K.P."/>
            <person name="Wernery U."/>
            <person name="Woo P.C.Y."/>
        </authorList>
    </citation>
    <scope>NUCLEOTIDE SEQUENCE [LARGE SCALE GENOMIC DNA]</scope>
    <source>
        <strain evidence="7">KCTC 22644</strain>
    </source>
</reference>
<name>A0A2U2AFB4_9GAMM</name>
<keyword evidence="3" id="KW-0812">Transmembrane</keyword>
<dbReference type="PANTHER" id="PTHR37481">
    <property type="entry name" value="LIPOPOLYSACCHARIDE EXPORT SYSTEM PROTEIN LPTC"/>
    <property type="match status" value="1"/>
</dbReference>
<organism evidence="6 7">
    <name type="scientific">Ignatzschineria ureiclastica</name>
    <dbReference type="NCBI Taxonomy" id="472582"/>
    <lineage>
        <taxon>Bacteria</taxon>
        <taxon>Pseudomonadati</taxon>
        <taxon>Pseudomonadota</taxon>
        <taxon>Gammaproteobacteria</taxon>
        <taxon>Cardiobacteriales</taxon>
        <taxon>Ignatzschineriaceae</taxon>
        <taxon>Ignatzschineria</taxon>
    </lineage>
</organism>
<dbReference type="AlphaFoldDB" id="A0A2U2AFB4"/>
<keyword evidence="5" id="KW-0472">Membrane</keyword>
<dbReference type="GO" id="GO:0017089">
    <property type="term" value="F:glycolipid transfer activity"/>
    <property type="evidence" value="ECO:0007669"/>
    <property type="project" value="TreeGrafter"/>
</dbReference>
<keyword evidence="2" id="KW-0997">Cell inner membrane</keyword>
<accession>A0A2U2AFB4</accession>
<dbReference type="NCBIfam" id="TIGR04409">
    <property type="entry name" value="LptC_YrbK"/>
    <property type="match status" value="1"/>
</dbReference>
<dbReference type="Pfam" id="PF06835">
    <property type="entry name" value="LptC"/>
    <property type="match status" value="1"/>
</dbReference>
<evidence type="ECO:0000256" key="5">
    <source>
        <dbReference type="ARBA" id="ARBA00023136"/>
    </source>
</evidence>
<dbReference type="GO" id="GO:0030288">
    <property type="term" value="C:outer membrane-bounded periplasmic space"/>
    <property type="evidence" value="ECO:0007669"/>
    <property type="project" value="TreeGrafter"/>
</dbReference>
<dbReference type="InterPro" id="IPR052363">
    <property type="entry name" value="LPS_export_LptC"/>
</dbReference>
<evidence type="ECO:0000256" key="2">
    <source>
        <dbReference type="ARBA" id="ARBA00022519"/>
    </source>
</evidence>
<keyword evidence="7" id="KW-1185">Reference proteome</keyword>
<dbReference type="InterPro" id="IPR026265">
    <property type="entry name" value="LptC"/>
</dbReference>
<keyword evidence="1" id="KW-1003">Cell membrane</keyword>
<comment type="caution">
    <text evidence="6">The sequence shown here is derived from an EMBL/GenBank/DDBJ whole genome shotgun (WGS) entry which is preliminary data.</text>
</comment>
<dbReference type="GO" id="GO:0015221">
    <property type="term" value="F:lipopolysaccharide transmembrane transporter activity"/>
    <property type="evidence" value="ECO:0007669"/>
    <property type="project" value="InterPro"/>
</dbReference>
<keyword evidence="4" id="KW-1133">Transmembrane helix</keyword>
<dbReference type="Proteomes" id="UP000245020">
    <property type="component" value="Unassembled WGS sequence"/>
</dbReference>
<evidence type="ECO:0000256" key="4">
    <source>
        <dbReference type="ARBA" id="ARBA00022989"/>
    </source>
</evidence>
<dbReference type="PANTHER" id="PTHR37481:SF1">
    <property type="entry name" value="LIPOPOLYSACCHARIDE EXPORT SYSTEM PROTEIN LPTC"/>
    <property type="match status" value="1"/>
</dbReference>
<protein>
    <submittedName>
        <fullName evidence="6">LPS export ABC transporter periplasmic protein LptC</fullName>
    </submittedName>
</protein>
<gene>
    <name evidence="6" type="primary">lptC</name>
    <name evidence="6" type="ORF">DC083_05505</name>
</gene>
<dbReference type="InterPro" id="IPR010664">
    <property type="entry name" value="LipoPS_assembly_LptC-rel"/>
</dbReference>
<evidence type="ECO:0000256" key="3">
    <source>
        <dbReference type="ARBA" id="ARBA00022692"/>
    </source>
</evidence>